<accession>A0A3N4G1S3</accession>
<name>A0A3N4G1S3_9ACTN</name>
<comment type="caution">
    <text evidence="1">The sequence shown here is derived from an EMBL/GenBank/DDBJ whole genome shotgun (WGS) entry which is preliminary data.</text>
</comment>
<dbReference type="Proteomes" id="UP000267536">
    <property type="component" value="Unassembled WGS sequence"/>
</dbReference>
<dbReference type="AlphaFoldDB" id="A0A3N4G1S3"/>
<evidence type="ECO:0000313" key="2">
    <source>
        <dbReference type="Proteomes" id="UP000267536"/>
    </source>
</evidence>
<sequence>MDGIEWVVEGAGGVVLAEFDAFEEGLVVELPDGWFSCEVAVVEFSPYRSAMCRLWSICAQAVTVAGSAARRWW</sequence>
<keyword evidence="2" id="KW-1185">Reference proteome</keyword>
<gene>
    <name evidence="1" type="ORF">EF294_21140</name>
</gene>
<proteinExistence type="predicted"/>
<dbReference type="EMBL" id="RKMH01000025">
    <property type="protein sequence ID" value="RPA56395.1"/>
    <property type="molecule type" value="Genomic_DNA"/>
</dbReference>
<organism evidence="1 2">
    <name type="scientific">Gordonia oryzae</name>
    <dbReference type="NCBI Taxonomy" id="2487349"/>
    <lineage>
        <taxon>Bacteria</taxon>
        <taxon>Bacillati</taxon>
        <taxon>Actinomycetota</taxon>
        <taxon>Actinomycetes</taxon>
        <taxon>Mycobacteriales</taxon>
        <taxon>Gordoniaceae</taxon>
        <taxon>Gordonia</taxon>
    </lineage>
</organism>
<protein>
    <submittedName>
        <fullName evidence="1">Uncharacterized protein</fullName>
    </submittedName>
</protein>
<reference evidence="1 2" key="1">
    <citation type="submission" date="2018-11" db="EMBL/GenBank/DDBJ databases">
        <title>Draft genome sequence of Gordonia sp. RS15-1S isolated from rice stems.</title>
        <authorList>
            <person name="Muangham S."/>
        </authorList>
    </citation>
    <scope>NUCLEOTIDE SEQUENCE [LARGE SCALE GENOMIC DNA]</scope>
    <source>
        <strain evidence="1 2">RS15-1S</strain>
    </source>
</reference>
<evidence type="ECO:0000313" key="1">
    <source>
        <dbReference type="EMBL" id="RPA56395.1"/>
    </source>
</evidence>